<dbReference type="EMBL" id="QTSX02006024">
    <property type="protein sequence ID" value="KAJ9056125.1"/>
    <property type="molecule type" value="Genomic_DNA"/>
</dbReference>
<sequence>MGLFNQANILSKCHMYPIKSPYVPVLSIDGPFYKAFRKPEAFQRRNLNTSSHSQNEHLLPEVINGIIAVDKPKGISSTDVVRFFQRLLTRYYKNLPTNDTILPRLMGDRNYSKLTSSFKLPARRVGHGGTLDPMASGVLVIGVGTGTQSLHSFLNEDKVYSVTGRLGYTTDTLDLEGVPSSLTETQHITKELMERILPQFIGTITQEPPRYSAVRVDGKRLYEYARGSSTVKAGTKVEIPIRVVTATKIELVNFWHEEAQIEDRLVTLPHFGLEVHCGKGFYIRSLVRDIGFALNSSAHVRELRRKIQSPFTLDSNAFAISDYLAIDFLKKVIQENNLLLQKSTK</sequence>
<keyword evidence="2" id="KW-1185">Reference proteome</keyword>
<keyword evidence="1" id="KW-0413">Isomerase</keyword>
<reference evidence="1" key="1">
    <citation type="submission" date="2022-04" db="EMBL/GenBank/DDBJ databases">
        <title>Genome of the entomopathogenic fungus Entomophthora muscae.</title>
        <authorList>
            <person name="Elya C."/>
            <person name="Lovett B.R."/>
            <person name="Lee E."/>
            <person name="Macias A.M."/>
            <person name="Hajek A.E."/>
            <person name="De Bivort B.L."/>
            <person name="Kasson M.T."/>
            <person name="De Fine Licht H.H."/>
            <person name="Stajich J.E."/>
        </authorList>
    </citation>
    <scope>NUCLEOTIDE SEQUENCE</scope>
    <source>
        <strain evidence="1">Berkeley</strain>
    </source>
</reference>
<organism evidence="1 2">
    <name type="scientific">Entomophthora muscae</name>
    <dbReference type="NCBI Taxonomy" id="34485"/>
    <lineage>
        <taxon>Eukaryota</taxon>
        <taxon>Fungi</taxon>
        <taxon>Fungi incertae sedis</taxon>
        <taxon>Zoopagomycota</taxon>
        <taxon>Entomophthoromycotina</taxon>
        <taxon>Entomophthoromycetes</taxon>
        <taxon>Entomophthorales</taxon>
        <taxon>Entomophthoraceae</taxon>
        <taxon>Entomophthora</taxon>
    </lineage>
</organism>
<evidence type="ECO:0000313" key="1">
    <source>
        <dbReference type="EMBL" id="KAJ9056125.1"/>
    </source>
</evidence>
<dbReference type="Proteomes" id="UP001165960">
    <property type="component" value="Unassembled WGS sequence"/>
</dbReference>
<name>A0ACC2S1F2_9FUNG</name>
<protein>
    <submittedName>
        <fullName evidence="1">TruB pseudouridine (Psi) synthase 1</fullName>
        <ecNumber evidence="1">5.4.99.25</ecNumber>
    </submittedName>
</protein>
<evidence type="ECO:0000313" key="2">
    <source>
        <dbReference type="Proteomes" id="UP001165960"/>
    </source>
</evidence>
<accession>A0ACC2S1F2</accession>
<gene>
    <name evidence="1" type="primary">TRUB1_2</name>
    <name evidence="1" type="ORF">DSO57_1036298</name>
</gene>
<dbReference type="EC" id="5.4.99.25" evidence="1"/>
<proteinExistence type="predicted"/>
<comment type="caution">
    <text evidence="1">The sequence shown here is derived from an EMBL/GenBank/DDBJ whole genome shotgun (WGS) entry which is preliminary data.</text>
</comment>